<dbReference type="EMBL" id="BNBI01000008">
    <property type="protein sequence ID" value="GHF11622.1"/>
    <property type="molecule type" value="Genomic_DNA"/>
</dbReference>
<name>A0A919AJI2_9ACTN</name>
<dbReference type="PANTHER" id="PTHR42932:SF2">
    <property type="entry name" value="DNA PROTECTION DURING STARVATION PROTEIN 1"/>
    <property type="match status" value="1"/>
</dbReference>
<evidence type="ECO:0000256" key="2">
    <source>
        <dbReference type="RuleBase" id="RU003875"/>
    </source>
</evidence>
<dbReference type="CDD" id="cd01043">
    <property type="entry name" value="DPS"/>
    <property type="match status" value="1"/>
</dbReference>
<dbReference type="InterPro" id="IPR008331">
    <property type="entry name" value="Ferritin_DPS_dom"/>
</dbReference>
<comment type="similarity">
    <text evidence="1 2">Belongs to the Dps family.</text>
</comment>
<evidence type="ECO:0000259" key="3">
    <source>
        <dbReference type="Pfam" id="PF00210"/>
    </source>
</evidence>
<dbReference type="PANTHER" id="PTHR42932">
    <property type="entry name" value="GENERAL STRESS PROTEIN 20U"/>
    <property type="match status" value="1"/>
</dbReference>
<dbReference type="InterPro" id="IPR012347">
    <property type="entry name" value="Ferritin-like"/>
</dbReference>
<dbReference type="PRINTS" id="PR01346">
    <property type="entry name" value="HELNAPAPROT"/>
</dbReference>
<protein>
    <submittedName>
        <fullName evidence="4">DNA starvation/stationary phase protection protein</fullName>
    </submittedName>
</protein>
<feature type="domain" description="Ferritin/DPS" evidence="3">
    <location>
        <begin position="42"/>
        <end position="176"/>
    </location>
</feature>
<dbReference type="Pfam" id="PF00210">
    <property type="entry name" value="Ferritin"/>
    <property type="match status" value="1"/>
</dbReference>
<sequence length="180" mass="19251">MGGQRPAGPLTTAAGHPHREEFTVSIISSPLPDAERAVAGTALQGTLVDLLDLSLVAKQAHWNLYGPRFRTIHQQLDEVVTTARDYADRVAERAAALGISPDGRAVTVAAGSGLPEFQQGWITDDDAVEALVRSFAVLVGRLRARIEATAAADPVSQDLLIGLTAEIEKQSWMFQAENRG</sequence>
<dbReference type="SUPFAM" id="SSF47240">
    <property type="entry name" value="Ferritin-like"/>
    <property type="match status" value="1"/>
</dbReference>
<keyword evidence="5" id="KW-1185">Reference proteome</keyword>
<evidence type="ECO:0000313" key="4">
    <source>
        <dbReference type="EMBL" id="GHF11622.1"/>
    </source>
</evidence>
<organism evidence="4 5">
    <name type="scientific">Streptomyces fumanus</name>
    <dbReference type="NCBI Taxonomy" id="67302"/>
    <lineage>
        <taxon>Bacteria</taxon>
        <taxon>Bacillati</taxon>
        <taxon>Actinomycetota</taxon>
        <taxon>Actinomycetes</taxon>
        <taxon>Kitasatosporales</taxon>
        <taxon>Streptomycetaceae</taxon>
        <taxon>Streptomyces</taxon>
    </lineage>
</organism>
<gene>
    <name evidence="4" type="ORF">GCM10018772_40950</name>
</gene>
<dbReference type="Gene3D" id="1.20.1260.10">
    <property type="match status" value="1"/>
</dbReference>
<evidence type="ECO:0000313" key="5">
    <source>
        <dbReference type="Proteomes" id="UP000630718"/>
    </source>
</evidence>
<dbReference type="GO" id="GO:0008199">
    <property type="term" value="F:ferric iron binding"/>
    <property type="evidence" value="ECO:0007669"/>
    <property type="project" value="InterPro"/>
</dbReference>
<reference evidence="4" key="1">
    <citation type="journal article" date="2014" name="Int. J. Syst. Evol. Microbiol.">
        <title>Complete genome sequence of Corynebacterium casei LMG S-19264T (=DSM 44701T), isolated from a smear-ripened cheese.</title>
        <authorList>
            <consortium name="US DOE Joint Genome Institute (JGI-PGF)"/>
            <person name="Walter F."/>
            <person name="Albersmeier A."/>
            <person name="Kalinowski J."/>
            <person name="Ruckert C."/>
        </authorList>
    </citation>
    <scope>NUCLEOTIDE SEQUENCE</scope>
    <source>
        <strain evidence="4">JCM 4477</strain>
    </source>
</reference>
<evidence type="ECO:0000256" key="1">
    <source>
        <dbReference type="ARBA" id="ARBA00009497"/>
    </source>
</evidence>
<dbReference type="Proteomes" id="UP000630718">
    <property type="component" value="Unassembled WGS sequence"/>
</dbReference>
<dbReference type="InterPro" id="IPR009078">
    <property type="entry name" value="Ferritin-like_SF"/>
</dbReference>
<proteinExistence type="inferred from homology"/>
<dbReference type="InterPro" id="IPR002177">
    <property type="entry name" value="DPS_DNA-bd"/>
</dbReference>
<comment type="caution">
    <text evidence="4">The sequence shown here is derived from an EMBL/GenBank/DDBJ whole genome shotgun (WGS) entry which is preliminary data.</text>
</comment>
<accession>A0A919AJI2</accession>
<reference evidence="4" key="2">
    <citation type="submission" date="2020-09" db="EMBL/GenBank/DDBJ databases">
        <authorList>
            <person name="Sun Q."/>
            <person name="Ohkuma M."/>
        </authorList>
    </citation>
    <scope>NUCLEOTIDE SEQUENCE</scope>
    <source>
        <strain evidence="4">JCM 4477</strain>
    </source>
</reference>
<dbReference type="AlphaFoldDB" id="A0A919AJI2"/>